<dbReference type="EnsemblPlants" id="KRH12389">
    <property type="protein sequence ID" value="KRH12389"/>
    <property type="gene ID" value="GLYMA_15G169900"/>
</dbReference>
<reference evidence="1 2" key="1">
    <citation type="journal article" date="2010" name="Nature">
        <title>Genome sequence of the palaeopolyploid soybean.</title>
        <authorList>
            <person name="Schmutz J."/>
            <person name="Cannon S.B."/>
            <person name="Schlueter J."/>
            <person name="Ma J."/>
            <person name="Mitros T."/>
            <person name="Nelson W."/>
            <person name="Hyten D.L."/>
            <person name="Song Q."/>
            <person name="Thelen J.J."/>
            <person name="Cheng J."/>
            <person name="Xu D."/>
            <person name="Hellsten U."/>
            <person name="May G.D."/>
            <person name="Yu Y."/>
            <person name="Sakurai T."/>
            <person name="Umezawa T."/>
            <person name="Bhattacharyya M.K."/>
            <person name="Sandhu D."/>
            <person name="Valliyodan B."/>
            <person name="Lindquist E."/>
            <person name="Peto M."/>
            <person name="Grant D."/>
            <person name="Shu S."/>
            <person name="Goodstein D."/>
            <person name="Barry K."/>
            <person name="Futrell-Griggs M."/>
            <person name="Abernathy B."/>
            <person name="Du J."/>
            <person name="Tian Z."/>
            <person name="Zhu L."/>
            <person name="Gill N."/>
            <person name="Joshi T."/>
            <person name="Libault M."/>
            <person name="Sethuraman A."/>
            <person name="Zhang X.-C."/>
            <person name="Shinozaki K."/>
            <person name="Nguyen H.T."/>
            <person name="Wing R.A."/>
            <person name="Cregan P."/>
            <person name="Specht J."/>
            <person name="Grimwood J."/>
            <person name="Rokhsar D."/>
            <person name="Stacey G."/>
            <person name="Shoemaker R.C."/>
            <person name="Jackson S.A."/>
        </authorList>
    </citation>
    <scope>NUCLEOTIDE SEQUENCE [LARGE SCALE GENOMIC DNA]</scope>
    <source>
        <strain evidence="2">cv. Williams 82</strain>
        <tissue evidence="1">Callus</tissue>
    </source>
</reference>
<evidence type="ECO:0000313" key="2">
    <source>
        <dbReference type="EnsemblPlants" id="KRH12389"/>
    </source>
</evidence>
<dbReference type="AlphaFoldDB" id="A0A0R0GBV7"/>
<dbReference type="Proteomes" id="UP000008827">
    <property type="component" value="Chromosome 15"/>
</dbReference>
<evidence type="ECO:0000313" key="1">
    <source>
        <dbReference type="EMBL" id="KRH12389.1"/>
    </source>
</evidence>
<reference evidence="2" key="2">
    <citation type="submission" date="2018-02" db="UniProtKB">
        <authorList>
            <consortium name="EnsemblPlants"/>
        </authorList>
    </citation>
    <scope>IDENTIFICATION</scope>
    <source>
        <strain evidence="2">Williams 82</strain>
    </source>
</reference>
<reference evidence="1" key="3">
    <citation type="submission" date="2018-07" db="EMBL/GenBank/DDBJ databases">
        <title>WGS assembly of Glycine max.</title>
        <authorList>
            <person name="Schmutz J."/>
            <person name="Cannon S."/>
            <person name="Schlueter J."/>
            <person name="Ma J."/>
            <person name="Mitros T."/>
            <person name="Nelson W."/>
            <person name="Hyten D."/>
            <person name="Song Q."/>
            <person name="Thelen J."/>
            <person name="Cheng J."/>
            <person name="Xu D."/>
            <person name="Hellsten U."/>
            <person name="May G."/>
            <person name="Yu Y."/>
            <person name="Sakurai T."/>
            <person name="Umezawa T."/>
            <person name="Bhattacharyya M."/>
            <person name="Sandhu D."/>
            <person name="Valliyodan B."/>
            <person name="Lindquist E."/>
            <person name="Peto M."/>
            <person name="Grant D."/>
            <person name="Shu S."/>
            <person name="Goodstein D."/>
            <person name="Barry K."/>
            <person name="Futrell-Griggs M."/>
            <person name="Abernathy B."/>
            <person name="Du J."/>
            <person name="Tian Z."/>
            <person name="Zhu L."/>
            <person name="Gill N."/>
            <person name="Joshi T."/>
            <person name="Libault M."/>
            <person name="Sethuraman A."/>
            <person name="Zhang X."/>
            <person name="Shinozaki K."/>
            <person name="Nguyen H."/>
            <person name="Wing R."/>
            <person name="Cregan P."/>
            <person name="Specht J."/>
            <person name="Grimwood J."/>
            <person name="Rokhsar D."/>
            <person name="Stacey G."/>
            <person name="Shoemaker R."/>
            <person name="Jackson S."/>
        </authorList>
    </citation>
    <scope>NUCLEOTIDE SEQUENCE</scope>
    <source>
        <tissue evidence="1">Callus</tissue>
    </source>
</reference>
<proteinExistence type="predicted"/>
<organism evidence="1">
    <name type="scientific">Glycine max</name>
    <name type="common">Soybean</name>
    <name type="synonym">Glycine hispida</name>
    <dbReference type="NCBI Taxonomy" id="3847"/>
    <lineage>
        <taxon>Eukaryota</taxon>
        <taxon>Viridiplantae</taxon>
        <taxon>Streptophyta</taxon>
        <taxon>Embryophyta</taxon>
        <taxon>Tracheophyta</taxon>
        <taxon>Spermatophyta</taxon>
        <taxon>Magnoliopsida</taxon>
        <taxon>eudicotyledons</taxon>
        <taxon>Gunneridae</taxon>
        <taxon>Pentapetalae</taxon>
        <taxon>rosids</taxon>
        <taxon>fabids</taxon>
        <taxon>Fabales</taxon>
        <taxon>Fabaceae</taxon>
        <taxon>Papilionoideae</taxon>
        <taxon>50 kb inversion clade</taxon>
        <taxon>NPAAA clade</taxon>
        <taxon>indigoferoid/millettioid clade</taxon>
        <taxon>Phaseoleae</taxon>
        <taxon>Glycine</taxon>
        <taxon>Glycine subgen. Soja</taxon>
    </lineage>
</organism>
<keyword evidence="3" id="KW-1185">Reference proteome</keyword>
<dbReference type="EMBL" id="CM000848">
    <property type="protein sequence ID" value="KRH12389.1"/>
    <property type="molecule type" value="Genomic_DNA"/>
</dbReference>
<name>A0A0R0GBV7_SOYBN</name>
<dbReference type="InParanoid" id="A0A0R0GBV7"/>
<accession>A0A0R0GBV7</accession>
<gene>
    <name evidence="1" type="ORF">GLYMA_15G169900</name>
</gene>
<protein>
    <submittedName>
        <fullName evidence="1 2">Uncharacterized protein</fullName>
    </submittedName>
</protein>
<evidence type="ECO:0000313" key="3">
    <source>
        <dbReference type="Proteomes" id="UP000008827"/>
    </source>
</evidence>
<dbReference type="Gramene" id="KRH12389">
    <property type="protein sequence ID" value="KRH12389"/>
    <property type="gene ID" value="GLYMA_15G169900"/>
</dbReference>
<sequence length="71" mass="8038">MSYFAGTIQDCKVLNKNKLQFIKRAGNRVANDLTNLAFVVGEKYWIEKVPYQLDLLVASDGVQQPFSSNIE</sequence>